<organism evidence="3 4">
    <name type="scientific">Cognatishimia coralii</name>
    <dbReference type="NCBI Taxonomy" id="3083254"/>
    <lineage>
        <taxon>Bacteria</taxon>
        <taxon>Pseudomonadati</taxon>
        <taxon>Pseudomonadota</taxon>
        <taxon>Alphaproteobacteria</taxon>
        <taxon>Rhodobacterales</taxon>
        <taxon>Paracoccaceae</taxon>
        <taxon>Cognatishimia</taxon>
    </lineage>
</organism>
<dbReference type="EMBL" id="JBBGAZ010000013">
    <property type="protein sequence ID" value="MEJ5219886.1"/>
    <property type="molecule type" value="Genomic_DNA"/>
</dbReference>
<sequence>MIALARSDRVKAFMQTSRATSFLRRKFVAGDDASAGVQRAQHLLKHDGIHSSLFYMGEYVDNFDLVKENVLQKLGVVEDLRLAGLDIHVSVDPTQIGYQVDPNMLPEFAGQIAEKIATAKGNGVGLNCLMFDMEDATLLAPTISLHNSLQDSGYPVALTLQAYLRRTYDDMKDQISRGSRVRLVKGAFAAGPEIAFQTQAEIKANSRKIIDLMFSRRAKENGFYPIVATHDTRLHEYTIRLAKANDWPDDSYEFEMLLGVREDLAKNLALRGQRVRLYVPFGKDWWPHAVRRIGENPRNAALLGKALLK</sequence>
<evidence type="ECO:0000256" key="1">
    <source>
        <dbReference type="ARBA" id="ARBA00023002"/>
    </source>
</evidence>
<dbReference type="InterPro" id="IPR002872">
    <property type="entry name" value="Proline_DH_dom"/>
</dbReference>
<protein>
    <submittedName>
        <fullName evidence="3">Proline dehydrogenase family protein</fullName>
    </submittedName>
</protein>
<proteinExistence type="predicted"/>
<dbReference type="InterPro" id="IPR015659">
    <property type="entry name" value="Proline_oxidase"/>
</dbReference>
<dbReference type="RefSeq" id="WP_243614283.1">
    <property type="nucleotide sequence ID" value="NZ_JBBGAZ010000013.1"/>
</dbReference>
<keyword evidence="1" id="KW-0560">Oxidoreductase</keyword>
<dbReference type="Gene3D" id="3.20.20.220">
    <property type="match status" value="1"/>
</dbReference>
<comment type="caution">
    <text evidence="3">The sequence shown here is derived from an EMBL/GenBank/DDBJ whole genome shotgun (WGS) entry which is preliminary data.</text>
</comment>
<evidence type="ECO:0000313" key="4">
    <source>
        <dbReference type="Proteomes" id="UP001368270"/>
    </source>
</evidence>
<keyword evidence="4" id="KW-1185">Reference proteome</keyword>
<dbReference type="PANTHER" id="PTHR13914:SF0">
    <property type="entry name" value="PROLINE DEHYDROGENASE 1, MITOCHONDRIAL"/>
    <property type="match status" value="1"/>
</dbReference>
<feature type="domain" description="Proline dehydrogenase" evidence="2">
    <location>
        <begin position="45"/>
        <end position="300"/>
    </location>
</feature>
<dbReference type="PANTHER" id="PTHR13914">
    <property type="entry name" value="PROLINE OXIDASE"/>
    <property type="match status" value="1"/>
</dbReference>
<dbReference type="InterPro" id="IPR029041">
    <property type="entry name" value="FAD-linked_oxidoreductase-like"/>
</dbReference>
<reference evidence="3 4" key="1">
    <citation type="submission" date="2024-03" db="EMBL/GenBank/DDBJ databases">
        <title>Cognatishimia coralii sp. nov., a marine bacterium isolated from coral surrounding seawater.</title>
        <authorList>
            <person name="Liu X."/>
            <person name="Liu S."/>
            <person name="Sun H."/>
            <person name="Zhang Y."/>
        </authorList>
    </citation>
    <scope>NUCLEOTIDE SEQUENCE [LARGE SCALE GENOMIC DNA]</scope>
    <source>
        <strain evidence="3 4">D5M38</strain>
    </source>
</reference>
<accession>A0ABU8QKM1</accession>
<dbReference type="Proteomes" id="UP001368270">
    <property type="component" value="Unassembled WGS sequence"/>
</dbReference>
<dbReference type="Pfam" id="PF01619">
    <property type="entry name" value="Pro_dh"/>
    <property type="match status" value="1"/>
</dbReference>
<evidence type="ECO:0000259" key="2">
    <source>
        <dbReference type="Pfam" id="PF01619"/>
    </source>
</evidence>
<dbReference type="SUPFAM" id="SSF51730">
    <property type="entry name" value="FAD-linked oxidoreductase"/>
    <property type="match status" value="1"/>
</dbReference>
<gene>
    <name evidence="3" type="ORF">WG622_16640</name>
</gene>
<name>A0ABU8QKM1_9RHOB</name>
<evidence type="ECO:0000313" key="3">
    <source>
        <dbReference type="EMBL" id="MEJ5219886.1"/>
    </source>
</evidence>